<comment type="pathway">
    <text evidence="4">Carbohydrate degradation; glycolysis; D-glyceraldehyde 3-phosphate and glycerone phosphate from D-glucose: step 2/4.</text>
</comment>
<reference evidence="5 6" key="1">
    <citation type="journal article" date="2019" name="Int. J. Syst. Evol. Microbiol.">
        <title>The Global Catalogue of Microorganisms (GCM) 10K type strain sequencing project: providing services to taxonomists for standard genome sequencing and annotation.</title>
        <authorList>
            <consortium name="The Broad Institute Genomics Platform"/>
            <consortium name="The Broad Institute Genome Sequencing Center for Infectious Disease"/>
            <person name="Wu L."/>
            <person name="Ma J."/>
        </authorList>
    </citation>
    <scope>NUCLEOTIDE SEQUENCE [LARGE SCALE GENOMIC DNA]</scope>
    <source>
        <strain evidence="5 6">JCM 10696</strain>
    </source>
</reference>
<gene>
    <name evidence="5" type="ORF">GCM10009550_00650</name>
</gene>
<dbReference type="Gene3D" id="3.40.50.10490">
    <property type="entry name" value="Glucose-6-phosphate isomerase like protein, domain 1"/>
    <property type="match status" value="3"/>
</dbReference>
<evidence type="ECO:0000256" key="3">
    <source>
        <dbReference type="ARBA" id="ARBA00023235"/>
    </source>
</evidence>
<dbReference type="PANTHER" id="PTHR11469:SF1">
    <property type="entry name" value="GLUCOSE-6-PHOSPHATE ISOMERASE"/>
    <property type="match status" value="1"/>
</dbReference>
<dbReference type="PROSITE" id="PS51463">
    <property type="entry name" value="P_GLUCOSE_ISOMERASE_3"/>
    <property type="match status" value="2"/>
</dbReference>
<dbReference type="GO" id="GO:0016853">
    <property type="term" value="F:isomerase activity"/>
    <property type="evidence" value="ECO:0007669"/>
    <property type="project" value="UniProtKB-KW"/>
</dbReference>
<dbReference type="PRINTS" id="PR00662">
    <property type="entry name" value="G6PISOMERASE"/>
</dbReference>
<dbReference type="Proteomes" id="UP001500665">
    <property type="component" value="Unassembled WGS sequence"/>
</dbReference>
<comment type="caution">
    <text evidence="5">The sequence shown here is derived from an EMBL/GenBank/DDBJ whole genome shotgun (WGS) entry which is preliminary data.</text>
</comment>
<dbReference type="Pfam" id="PF00342">
    <property type="entry name" value="PGI"/>
    <property type="match status" value="1"/>
</dbReference>
<keyword evidence="6" id="KW-1185">Reference proteome</keyword>
<evidence type="ECO:0000256" key="1">
    <source>
        <dbReference type="ARBA" id="ARBA00022432"/>
    </source>
</evidence>
<keyword evidence="2 4" id="KW-0324">Glycolysis</keyword>
<accession>A0ABN1Q0T4</accession>
<dbReference type="SUPFAM" id="SSF53697">
    <property type="entry name" value="SIS domain"/>
    <property type="match status" value="1"/>
</dbReference>
<evidence type="ECO:0000256" key="2">
    <source>
        <dbReference type="ARBA" id="ARBA00023152"/>
    </source>
</evidence>
<proteinExistence type="inferred from homology"/>
<sequence>MVTAAGVSVTLRGDAAEEAETALQRLISDGVPGALAAKNASLWGPDAVSEAGRRLGWLDLAQTSRPLVGPLNELAADYRAEGLDHFVLAGMGGSSLAPEVITRTAGVELTVLDTTDPHQVGRVIADRLERTVVVVASKSGGTIETDSHRRVFEQAFADAGITGDALKRRFVVITDPGSPLENTARQAGYHVVLADPDVGGRYSALSAFGLVPSALAGADVGRLLDEAAELTPALRQPYDNPGLALGAALGAAAAGGHDKLLLADAGSGITGFGDWAEQLIAESTGKEGKGILPVVLEGVDAPGFAPSPDARGAVLGSYDASAITVRGPLGAQFLLWEYATAVAGRVLGINPFDQPNVQESKDNTGALLKAAEEQGPAAALAAGEPDLVFGAVEVHADGAIKAGSLSGALEELLGLIPAHGYLAVMAYLDRTGRDAGAAALRELLAVRAQRLRGQQSTAHVTFGWGPRFLHSTGQYHKGGPQNGVFLQLTGEVERDVPVPGRPYTFGTLQLAQAVGDLRALRSRGRPAVRIHLRDRAEGLAQLLDALEN</sequence>
<dbReference type="EC" id="5.3.1.9" evidence="4"/>
<protein>
    <recommendedName>
        <fullName evidence="4">Glucose-6-phosphate isomerase</fullName>
        <ecNumber evidence="4">5.3.1.9</ecNumber>
    </recommendedName>
</protein>
<evidence type="ECO:0000313" key="5">
    <source>
        <dbReference type="EMBL" id="GAA0935532.1"/>
    </source>
</evidence>
<dbReference type="PANTHER" id="PTHR11469">
    <property type="entry name" value="GLUCOSE-6-PHOSPHATE ISOMERASE"/>
    <property type="match status" value="1"/>
</dbReference>
<name>A0ABN1Q0T4_9ACTN</name>
<comment type="catalytic activity">
    <reaction evidence="4">
        <text>alpha-D-glucose 6-phosphate = beta-D-fructose 6-phosphate</text>
        <dbReference type="Rhea" id="RHEA:11816"/>
        <dbReference type="ChEBI" id="CHEBI:57634"/>
        <dbReference type="ChEBI" id="CHEBI:58225"/>
        <dbReference type="EC" id="5.3.1.9"/>
    </reaction>
</comment>
<organism evidence="5 6">
    <name type="scientific">Actinocorallia libanotica</name>
    <dbReference type="NCBI Taxonomy" id="46162"/>
    <lineage>
        <taxon>Bacteria</taxon>
        <taxon>Bacillati</taxon>
        <taxon>Actinomycetota</taxon>
        <taxon>Actinomycetes</taxon>
        <taxon>Streptosporangiales</taxon>
        <taxon>Thermomonosporaceae</taxon>
        <taxon>Actinocorallia</taxon>
    </lineage>
</organism>
<keyword evidence="3 4" id="KW-0413">Isomerase</keyword>
<evidence type="ECO:0000256" key="4">
    <source>
        <dbReference type="RuleBase" id="RU000612"/>
    </source>
</evidence>
<keyword evidence="1 4" id="KW-0312">Gluconeogenesis</keyword>
<dbReference type="EMBL" id="BAAAHH010000001">
    <property type="protein sequence ID" value="GAA0935532.1"/>
    <property type="molecule type" value="Genomic_DNA"/>
</dbReference>
<dbReference type="InterPro" id="IPR001672">
    <property type="entry name" value="G6P_Isomerase"/>
</dbReference>
<comment type="similarity">
    <text evidence="4">Belongs to the GPI family.</text>
</comment>
<dbReference type="InterPro" id="IPR046348">
    <property type="entry name" value="SIS_dom_sf"/>
</dbReference>
<evidence type="ECO:0000313" key="6">
    <source>
        <dbReference type="Proteomes" id="UP001500665"/>
    </source>
</evidence>